<keyword evidence="2" id="KW-0812">Transmembrane</keyword>
<keyword evidence="1" id="KW-0175">Coiled coil</keyword>
<accession>A0A429GX62</accession>
<dbReference type="EMBL" id="RCOS01000021">
    <property type="protein sequence ID" value="RSN78339.1"/>
    <property type="molecule type" value="Genomic_DNA"/>
</dbReference>
<reference evidence="3 5" key="1">
    <citation type="submission" date="2018-10" db="EMBL/GenBank/DDBJ databases">
        <title>Co-occurring genomic capacity for anaerobic methane metabolism and dissimilatory sulfite reduction discovered in the Korarchaeota.</title>
        <authorList>
            <person name="Mckay L.J."/>
            <person name="Dlakic M."/>
            <person name="Fields M.W."/>
            <person name="Delmont T.O."/>
            <person name="Eren A.M."/>
            <person name="Jay Z.J."/>
            <person name="Klingelsmith K.B."/>
            <person name="Rusch D.B."/>
            <person name="Inskeep W.P."/>
        </authorList>
    </citation>
    <scope>NUCLEOTIDE SEQUENCE [LARGE SCALE GENOMIC DNA]</scope>
    <source>
        <strain evidence="3 5">MDKW</strain>
    </source>
</reference>
<feature type="transmembrane region" description="Helical" evidence="2">
    <location>
        <begin position="77"/>
        <end position="103"/>
    </location>
</feature>
<dbReference type="EMBL" id="RXII01000020">
    <property type="protein sequence ID" value="RZN63270.1"/>
    <property type="molecule type" value="Genomic_DNA"/>
</dbReference>
<feature type="coiled-coil region" evidence="1">
    <location>
        <begin position="1"/>
        <end position="28"/>
    </location>
</feature>
<evidence type="ECO:0000313" key="6">
    <source>
        <dbReference type="Proteomes" id="UP000316217"/>
    </source>
</evidence>
<keyword evidence="2" id="KW-0472">Membrane</keyword>
<evidence type="ECO:0000313" key="5">
    <source>
        <dbReference type="Proteomes" id="UP000277582"/>
    </source>
</evidence>
<comment type="caution">
    <text evidence="3">The sequence shown here is derived from an EMBL/GenBank/DDBJ whole genome shotgun (WGS) entry which is preliminary data.</text>
</comment>
<proteinExistence type="predicted"/>
<dbReference type="Proteomes" id="UP000316217">
    <property type="component" value="Unassembled WGS sequence"/>
</dbReference>
<dbReference type="AlphaFoldDB" id="A0A429GX62"/>
<evidence type="ECO:0000313" key="4">
    <source>
        <dbReference type="EMBL" id="RZN63270.1"/>
    </source>
</evidence>
<protein>
    <submittedName>
        <fullName evidence="3">Uncharacterized protein</fullName>
    </submittedName>
</protein>
<evidence type="ECO:0000256" key="1">
    <source>
        <dbReference type="SAM" id="Coils"/>
    </source>
</evidence>
<evidence type="ECO:0000256" key="2">
    <source>
        <dbReference type="SAM" id="Phobius"/>
    </source>
</evidence>
<sequence length="106" mass="12422">MSDVEELKQEIQKLRDELKEQAEQLRSYTYYYTNITPYIQPLTGEIPEEDLDKIIRGVAKNPVKFLKKDYKRNKTKYDLLILMLLCLGYLFFALLLSAPASIFPSP</sequence>
<dbReference type="Proteomes" id="UP000277582">
    <property type="component" value="Unassembled WGS sequence"/>
</dbReference>
<keyword evidence="2" id="KW-1133">Transmembrane helix</keyword>
<evidence type="ECO:0000313" key="3">
    <source>
        <dbReference type="EMBL" id="RSN78339.1"/>
    </source>
</evidence>
<keyword evidence="5" id="KW-1185">Reference proteome</keyword>
<dbReference type="RefSeq" id="WP_125670242.1">
    <property type="nucleotide sequence ID" value="NZ_RCOS01000021.1"/>
</dbReference>
<reference evidence="4 6" key="2">
    <citation type="journal article" date="2019" name="Nat. Microbiol.">
        <title>Wide diversity of methane and short-chain alkane metabolisms in uncultured archaea.</title>
        <authorList>
            <person name="Borrel G."/>
            <person name="Adam P.S."/>
            <person name="McKay L.J."/>
            <person name="Chen L.X."/>
            <person name="Sierra-Garcia I.N."/>
            <person name="Sieber C.M."/>
            <person name="Letourneur Q."/>
            <person name="Ghozlane A."/>
            <person name="Andersen G.L."/>
            <person name="Li W.J."/>
            <person name="Hallam S.J."/>
            <person name="Muyzer G."/>
            <person name="de Oliveira V.M."/>
            <person name="Inskeep W.P."/>
            <person name="Banfield J.F."/>
            <person name="Gribaldo S."/>
        </authorList>
    </citation>
    <scope>NUCLEOTIDE SEQUENCE [LARGE SCALE GENOMIC DNA]</scope>
    <source>
        <strain evidence="4">NM4</strain>
    </source>
</reference>
<gene>
    <name evidence="3" type="ORF">D6D85_01250</name>
    <name evidence="4" type="ORF">EF810_01215</name>
</gene>
<organism evidence="3 5">
    <name type="scientific">Candidatus Methanodesulfokora washburnensis</name>
    <dbReference type="NCBI Taxonomy" id="2478471"/>
    <lineage>
        <taxon>Archaea</taxon>
        <taxon>Thermoproteota</taxon>
        <taxon>Candidatus Korarchaeia</taxon>
        <taxon>Candidatus Korarchaeia incertae sedis</taxon>
        <taxon>Candidatus Methanodesulfokora</taxon>
    </lineage>
</organism>
<name>A0A429GX62_9CREN</name>